<dbReference type="Proteomes" id="UP000076858">
    <property type="component" value="Unassembled WGS sequence"/>
</dbReference>
<evidence type="ECO:0000313" key="1">
    <source>
        <dbReference type="EMBL" id="KZS05023.1"/>
    </source>
</evidence>
<organism evidence="1 2">
    <name type="scientific">Daphnia magna</name>
    <dbReference type="NCBI Taxonomy" id="35525"/>
    <lineage>
        <taxon>Eukaryota</taxon>
        <taxon>Metazoa</taxon>
        <taxon>Ecdysozoa</taxon>
        <taxon>Arthropoda</taxon>
        <taxon>Crustacea</taxon>
        <taxon>Branchiopoda</taxon>
        <taxon>Diplostraca</taxon>
        <taxon>Cladocera</taxon>
        <taxon>Anomopoda</taxon>
        <taxon>Daphniidae</taxon>
        <taxon>Daphnia</taxon>
    </lineage>
</organism>
<protein>
    <submittedName>
        <fullName evidence="1">Uncharacterized protein</fullName>
    </submittedName>
</protein>
<gene>
    <name evidence="1" type="ORF">APZ42_032009</name>
</gene>
<dbReference type="AlphaFoldDB" id="A0A164MFT9"/>
<dbReference type="EMBL" id="LRGB01003024">
    <property type="protein sequence ID" value="KZS05023.1"/>
    <property type="molecule type" value="Genomic_DNA"/>
</dbReference>
<proteinExistence type="predicted"/>
<accession>A0A164MFT9</accession>
<name>A0A164MFT9_9CRUS</name>
<sequence length="40" mass="4770">MTDAVRKPTVNAEREQFRYVSHFNPILVDLETWLQNHSNL</sequence>
<comment type="caution">
    <text evidence="1">The sequence shown here is derived from an EMBL/GenBank/DDBJ whole genome shotgun (WGS) entry which is preliminary data.</text>
</comment>
<reference evidence="1 2" key="1">
    <citation type="submission" date="2016-03" db="EMBL/GenBank/DDBJ databases">
        <title>EvidentialGene: Evidence-directed Construction of Genes on Genomes.</title>
        <authorList>
            <person name="Gilbert D.G."/>
            <person name="Choi J.-H."/>
            <person name="Mockaitis K."/>
            <person name="Colbourne J."/>
            <person name="Pfrender M."/>
        </authorList>
    </citation>
    <scope>NUCLEOTIDE SEQUENCE [LARGE SCALE GENOMIC DNA]</scope>
    <source>
        <strain evidence="1 2">Xinb3</strain>
        <tissue evidence="1">Complete organism</tissue>
    </source>
</reference>
<keyword evidence="2" id="KW-1185">Reference proteome</keyword>
<evidence type="ECO:0000313" key="2">
    <source>
        <dbReference type="Proteomes" id="UP000076858"/>
    </source>
</evidence>